<reference evidence="2" key="1">
    <citation type="journal article" date="2022" name="Mol. Ecol. Resour.">
        <title>The genomes of chicory, endive, great burdock and yacon provide insights into Asteraceae palaeo-polyploidization history and plant inulin production.</title>
        <authorList>
            <person name="Fan W."/>
            <person name="Wang S."/>
            <person name="Wang H."/>
            <person name="Wang A."/>
            <person name="Jiang F."/>
            <person name="Liu H."/>
            <person name="Zhao H."/>
            <person name="Xu D."/>
            <person name="Zhang Y."/>
        </authorList>
    </citation>
    <scope>NUCLEOTIDE SEQUENCE [LARGE SCALE GENOMIC DNA]</scope>
    <source>
        <strain evidence="2">cv. Yunnan</strain>
    </source>
</reference>
<organism evidence="1 2">
    <name type="scientific">Smallanthus sonchifolius</name>
    <dbReference type="NCBI Taxonomy" id="185202"/>
    <lineage>
        <taxon>Eukaryota</taxon>
        <taxon>Viridiplantae</taxon>
        <taxon>Streptophyta</taxon>
        <taxon>Embryophyta</taxon>
        <taxon>Tracheophyta</taxon>
        <taxon>Spermatophyta</taxon>
        <taxon>Magnoliopsida</taxon>
        <taxon>eudicotyledons</taxon>
        <taxon>Gunneridae</taxon>
        <taxon>Pentapetalae</taxon>
        <taxon>asterids</taxon>
        <taxon>campanulids</taxon>
        <taxon>Asterales</taxon>
        <taxon>Asteraceae</taxon>
        <taxon>Asteroideae</taxon>
        <taxon>Heliantheae alliance</taxon>
        <taxon>Millerieae</taxon>
        <taxon>Smallanthus</taxon>
    </lineage>
</organism>
<dbReference type="Proteomes" id="UP001056120">
    <property type="component" value="Linkage Group LG19"/>
</dbReference>
<dbReference type="EMBL" id="CM042036">
    <property type="protein sequence ID" value="KAI3745236.1"/>
    <property type="molecule type" value="Genomic_DNA"/>
</dbReference>
<protein>
    <submittedName>
        <fullName evidence="1">Uncharacterized protein</fullName>
    </submittedName>
</protein>
<evidence type="ECO:0000313" key="1">
    <source>
        <dbReference type="EMBL" id="KAI3745236.1"/>
    </source>
</evidence>
<name>A0ACB9DFJ8_9ASTR</name>
<reference evidence="1 2" key="2">
    <citation type="journal article" date="2022" name="Mol. Ecol. Resour.">
        <title>The genomes of chicory, endive, great burdock and yacon provide insights into Asteraceae paleo-polyploidization history and plant inulin production.</title>
        <authorList>
            <person name="Fan W."/>
            <person name="Wang S."/>
            <person name="Wang H."/>
            <person name="Wang A."/>
            <person name="Jiang F."/>
            <person name="Liu H."/>
            <person name="Zhao H."/>
            <person name="Xu D."/>
            <person name="Zhang Y."/>
        </authorList>
    </citation>
    <scope>NUCLEOTIDE SEQUENCE [LARGE SCALE GENOMIC DNA]</scope>
    <source>
        <strain evidence="2">cv. Yunnan</strain>
        <tissue evidence="1">Leaves</tissue>
    </source>
</reference>
<evidence type="ECO:0000313" key="2">
    <source>
        <dbReference type="Proteomes" id="UP001056120"/>
    </source>
</evidence>
<gene>
    <name evidence="1" type="ORF">L1987_58344</name>
</gene>
<comment type="caution">
    <text evidence="1">The sequence shown here is derived from an EMBL/GenBank/DDBJ whole genome shotgun (WGS) entry which is preliminary data.</text>
</comment>
<sequence>MASSQPITTTPSANTVVITTSGGEKFDVQLQVALQSETIRQMIADEIVLSFPNITGETMSKVLEYCNKHGAGNNITDDDEMRAFDEQFVEVDQKTLFDLVQAANHINTMSLLDLTCQTVGNMIKGKSPEEIRTTFNIKYEFTPEEEEEIRRENAWSFF</sequence>
<accession>A0ACB9DFJ8</accession>
<proteinExistence type="predicted"/>
<keyword evidence="2" id="KW-1185">Reference proteome</keyword>